<keyword evidence="3 9" id="KW-0217">Developmental protein</keyword>
<dbReference type="STRING" id="29170.A0A368FA68"/>
<dbReference type="GO" id="GO:0045165">
    <property type="term" value="P:cell fate commitment"/>
    <property type="evidence" value="ECO:0007669"/>
    <property type="project" value="TreeGrafter"/>
</dbReference>
<evidence type="ECO:0000256" key="3">
    <source>
        <dbReference type="ARBA" id="ARBA00022473"/>
    </source>
</evidence>
<keyword evidence="6 9" id="KW-0879">Wnt signaling pathway</keyword>
<accession>A0A368FA68</accession>
<evidence type="ECO:0000256" key="6">
    <source>
        <dbReference type="ARBA" id="ARBA00022687"/>
    </source>
</evidence>
<dbReference type="GO" id="GO:0030182">
    <property type="term" value="P:neuron differentiation"/>
    <property type="evidence" value="ECO:0007669"/>
    <property type="project" value="TreeGrafter"/>
</dbReference>
<evidence type="ECO:0000256" key="9">
    <source>
        <dbReference type="RuleBase" id="RU003500"/>
    </source>
</evidence>
<dbReference type="GO" id="GO:0005109">
    <property type="term" value="F:frizzled binding"/>
    <property type="evidence" value="ECO:0007669"/>
    <property type="project" value="TreeGrafter"/>
</dbReference>
<keyword evidence="5" id="KW-0272">Extracellular matrix</keyword>
<evidence type="ECO:0000256" key="4">
    <source>
        <dbReference type="ARBA" id="ARBA00022525"/>
    </source>
</evidence>
<dbReference type="OrthoDB" id="5945655at2759"/>
<evidence type="ECO:0000313" key="10">
    <source>
        <dbReference type="EMBL" id="RCN28942.1"/>
    </source>
</evidence>
<comment type="caution">
    <text evidence="10">The sequence shown here is derived from an EMBL/GenBank/DDBJ whole genome shotgun (WGS) entry which is preliminary data.</text>
</comment>
<keyword evidence="4" id="KW-0964">Secreted</keyword>
<keyword evidence="8" id="KW-0449">Lipoprotein</keyword>
<evidence type="ECO:0000256" key="7">
    <source>
        <dbReference type="ARBA" id="ARBA00023157"/>
    </source>
</evidence>
<dbReference type="Pfam" id="PF00110">
    <property type="entry name" value="wnt"/>
    <property type="match status" value="1"/>
</dbReference>
<dbReference type="Proteomes" id="UP000252519">
    <property type="component" value="Unassembled WGS sequence"/>
</dbReference>
<name>A0A368FA68_ANCCA</name>
<dbReference type="GO" id="GO:0005615">
    <property type="term" value="C:extracellular space"/>
    <property type="evidence" value="ECO:0007669"/>
    <property type="project" value="TreeGrafter"/>
</dbReference>
<dbReference type="SMART" id="SM00097">
    <property type="entry name" value="WNT1"/>
    <property type="match status" value="1"/>
</dbReference>
<comment type="similarity">
    <text evidence="2 9">Belongs to the Wnt family.</text>
</comment>
<organism evidence="10 11">
    <name type="scientific">Ancylostoma caninum</name>
    <name type="common">Dog hookworm</name>
    <dbReference type="NCBI Taxonomy" id="29170"/>
    <lineage>
        <taxon>Eukaryota</taxon>
        <taxon>Metazoa</taxon>
        <taxon>Ecdysozoa</taxon>
        <taxon>Nematoda</taxon>
        <taxon>Chromadorea</taxon>
        <taxon>Rhabditida</taxon>
        <taxon>Rhabditina</taxon>
        <taxon>Rhabditomorpha</taxon>
        <taxon>Strongyloidea</taxon>
        <taxon>Ancylostomatidae</taxon>
        <taxon>Ancylostomatinae</taxon>
        <taxon>Ancylostoma</taxon>
    </lineage>
</organism>
<reference evidence="10 11" key="1">
    <citation type="submission" date="2014-10" db="EMBL/GenBank/DDBJ databases">
        <title>Draft genome of the hookworm Ancylostoma caninum.</title>
        <authorList>
            <person name="Mitreva M."/>
        </authorList>
    </citation>
    <scope>NUCLEOTIDE SEQUENCE [LARGE SCALE GENOMIC DNA]</scope>
    <source>
        <strain evidence="10 11">Baltimore</strain>
    </source>
</reference>
<dbReference type="Gene3D" id="3.30.2460.20">
    <property type="match status" value="1"/>
</dbReference>
<gene>
    <name evidence="10" type="ORF">ANCCAN_25307</name>
</gene>
<dbReference type="PANTHER" id="PTHR12027">
    <property type="entry name" value="WNT RELATED"/>
    <property type="match status" value="1"/>
</dbReference>
<dbReference type="FunFam" id="3.30.2460.20:FF:000007">
    <property type="entry name" value="Protein Wnt"/>
    <property type="match status" value="1"/>
</dbReference>
<evidence type="ECO:0000256" key="2">
    <source>
        <dbReference type="ARBA" id="ARBA00005683"/>
    </source>
</evidence>
<dbReference type="InterPro" id="IPR005817">
    <property type="entry name" value="Wnt"/>
</dbReference>
<dbReference type="InterPro" id="IPR043158">
    <property type="entry name" value="Wnt_C"/>
</dbReference>
<comment type="subcellular location">
    <subcellularLocation>
        <location evidence="1 9">Secreted</location>
        <location evidence="1 9">Extracellular space</location>
        <location evidence="1 9">Extracellular matrix</location>
    </subcellularLocation>
</comment>
<dbReference type="AlphaFoldDB" id="A0A368FA68"/>
<dbReference type="PROSITE" id="PS00246">
    <property type="entry name" value="WNT1"/>
    <property type="match status" value="1"/>
</dbReference>
<dbReference type="GO" id="GO:0005125">
    <property type="term" value="F:cytokine activity"/>
    <property type="evidence" value="ECO:0007669"/>
    <property type="project" value="TreeGrafter"/>
</dbReference>
<keyword evidence="11" id="KW-1185">Reference proteome</keyword>
<keyword evidence="7" id="KW-1015">Disulfide bond</keyword>
<dbReference type="PANTHER" id="PTHR12027:SF114">
    <property type="entry name" value="PROTEIN MOM-2"/>
    <property type="match status" value="1"/>
</dbReference>
<proteinExistence type="inferred from homology"/>
<evidence type="ECO:0000256" key="1">
    <source>
        <dbReference type="ARBA" id="ARBA00004498"/>
    </source>
</evidence>
<dbReference type="EMBL" id="JOJR01002221">
    <property type="protein sequence ID" value="RCN28942.1"/>
    <property type="molecule type" value="Genomic_DNA"/>
</dbReference>
<evidence type="ECO:0000313" key="11">
    <source>
        <dbReference type="Proteomes" id="UP000252519"/>
    </source>
</evidence>
<protein>
    <recommendedName>
        <fullName evidence="9">Protein Wnt</fullName>
    </recommendedName>
</protein>
<evidence type="ECO:0000256" key="5">
    <source>
        <dbReference type="ARBA" id="ARBA00022530"/>
    </source>
</evidence>
<sequence>MLNVAISIAAELLPGMQRIIARPYRGLWLWSNSINGIKQICMGGVFGQCTSSSESFHFRALMNLHNNRVGRRLLATRMGRECKCHGVSGSCVTKTCWKVVPKFDEFAQLLKYKYEMAQQVTVAPHGTILMVREPVLDGKRTERYLKDKGDKHKAAKGELVYIDASPDYCTVDTRGRDCGNNCDEICCGRGWHTVREIVDEPCHCRFIWCCDVQCKTCKKVVDRNFCR</sequence>
<dbReference type="InterPro" id="IPR018161">
    <property type="entry name" value="Wnt_CS"/>
</dbReference>
<evidence type="ECO:0000256" key="8">
    <source>
        <dbReference type="ARBA" id="ARBA00023288"/>
    </source>
</evidence>
<dbReference type="GO" id="GO:0060070">
    <property type="term" value="P:canonical Wnt signaling pathway"/>
    <property type="evidence" value="ECO:0007669"/>
    <property type="project" value="TreeGrafter"/>
</dbReference>
<comment type="function">
    <text evidence="9">Ligand for members of the frizzled family of seven transmembrane receptors.</text>
</comment>